<dbReference type="PROSITE" id="PS51257">
    <property type="entry name" value="PROKAR_LIPOPROTEIN"/>
    <property type="match status" value="1"/>
</dbReference>
<feature type="domain" description="PKD/Chitinase" evidence="2">
    <location>
        <begin position="40"/>
        <end position="123"/>
    </location>
</feature>
<comment type="caution">
    <text evidence="3">The sequence shown here is derived from an EMBL/GenBank/DDBJ whole genome shotgun (WGS) entry which is preliminary data.</text>
</comment>
<organism evidence="3">
    <name type="scientific">Salinimicrobium catena</name>
    <dbReference type="NCBI Taxonomy" id="390640"/>
    <lineage>
        <taxon>Bacteria</taxon>
        <taxon>Pseudomonadati</taxon>
        <taxon>Bacteroidota</taxon>
        <taxon>Flavobacteriia</taxon>
        <taxon>Flavobacteriales</taxon>
        <taxon>Flavobacteriaceae</taxon>
        <taxon>Salinimicrobium</taxon>
    </lineage>
</organism>
<sequence>MKKLKIVAGFLFLLAFAVGCSVEDGIDSDTSFVETANTKDLNVIFDKTEDNSGNVTITPTAEGAVSFDIDFGNGTGSDSSVTIKPGENTTYSYPEGEYTVTVTAINIGGEETTAEFPLSVVYRAPENISVTQNVDGYDVTISAEADYAKYFMVYYGDVEGEEGTPMALGETLPPHTYAEDGIYNVRVVAYSGGAATSEIVVPVYVYAPFILPVTFEDLYFFGTFGGGQGFETVENPDKSGINTSEHVGKFIRGFEAWSGTYSPLAEPIDFSQGQVITIMVYNPDPALIGKNLNVELEWPVGAVDANPYGAILKVPLTTSGEWEQLTFDFSNMTSIPD</sequence>
<protein>
    <recommendedName>
        <fullName evidence="2">PKD/Chitinase domain-containing protein</fullName>
    </recommendedName>
</protein>
<dbReference type="SMART" id="SM00089">
    <property type="entry name" value="PKD"/>
    <property type="match status" value="2"/>
</dbReference>
<gene>
    <name evidence="3" type="ORF">ENO10_07750</name>
</gene>
<evidence type="ECO:0000256" key="1">
    <source>
        <dbReference type="SAM" id="SignalP"/>
    </source>
</evidence>
<feature type="chain" id="PRO_5028395128" description="PKD/Chitinase domain-containing protein" evidence="1">
    <location>
        <begin position="18"/>
        <end position="337"/>
    </location>
</feature>
<feature type="domain" description="PKD/Chitinase" evidence="2">
    <location>
        <begin position="127"/>
        <end position="208"/>
    </location>
</feature>
<evidence type="ECO:0000313" key="3">
    <source>
        <dbReference type="EMBL" id="HER41098.1"/>
    </source>
</evidence>
<evidence type="ECO:0000259" key="2">
    <source>
        <dbReference type="SMART" id="SM00089"/>
    </source>
</evidence>
<proteinExistence type="predicted"/>
<dbReference type="InterPro" id="IPR035986">
    <property type="entry name" value="PKD_dom_sf"/>
</dbReference>
<dbReference type="InterPro" id="IPR022409">
    <property type="entry name" value="PKD/Chitinase_dom"/>
</dbReference>
<dbReference type="CDD" id="cd00146">
    <property type="entry name" value="PKD"/>
    <property type="match status" value="1"/>
</dbReference>
<dbReference type="Proteomes" id="UP000885753">
    <property type="component" value="Unassembled WGS sequence"/>
</dbReference>
<dbReference type="SUPFAM" id="SSF49299">
    <property type="entry name" value="PKD domain"/>
    <property type="match status" value="1"/>
</dbReference>
<keyword evidence="1" id="KW-0732">Signal</keyword>
<feature type="signal peptide" evidence="1">
    <location>
        <begin position="1"/>
        <end position="17"/>
    </location>
</feature>
<dbReference type="InterPro" id="IPR013783">
    <property type="entry name" value="Ig-like_fold"/>
</dbReference>
<dbReference type="AlphaFoldDB" id="A0A7C2M6W6"/>
<reference evidence="3" key="1">
    <citation type="journal article" date="2020" name="mSystems">
        <title>Genome- and Community-Level Interaction Insights into Carbon Utilization and Element Cycling Functions of Hydrothermarchaeota in Hydrothermal Sediment.</title>
        <authorList>
            <person name="Zhou Z."/>
            <person name="Liu Y."/>
            <person name="Xu W."/>
            <person name="Pan J."/>
            <person name="Luo Z.H."/>
            <person name="Li M."/>
        </authorList>
    </citation>
    <scope>NUCLEOTIDE SEQUENCE [LARGE SCALE GENOMIC DNA]</scope>
    <source>
        <strain evidence="3">SpSt-1235</strain>
    </source>
</reference>
<accession>A0A7C2M6W6</accession>
<name>A0A7C2M6W6_9FLAO</name>
<dbReference type="EMBL" id="DSEE01000562">
    <property type="protein sequence ID" value="HER41098.1"/>
    <property type="molecule type" value="Genomic_DNA"/>
</dbReference>
<dbReference type="Gene3D" id="2.60.40.10">
    <property type="entry name" value="Immunoglobulins"/>
    <property type="match status" value="1"/>
</dbReference>
<feature type="non-terminal residue" evidence="3">
    <location>
        <position position="337"/>
    </location>
</feature>